<reference evidence="2" key="1">
    <citation type="submission" date="2016-10" db="EMBL/GenBank/DDBJ databases">
        <authorList>
            <person name="de Groot N.N."/>
        </authorList>
    </citation>
    <scope>NUCLEOTIDE SEQUENCE [LARGE SCALE GENOMIC DNA]</scope>
    <source>
        <strain evidence="2">CGMCC 1.12397</strain>
    </source>
</reference>
<dbReference type="Proteomes" id="UP000255421">
    <property type="component" value="Unassembled WGS sequence"/>
</dbReference>
<proteinExistence type="predicted"/>
<keyword evidence="4" id="KW-1185">Reference proteome</keyword>
<organism evidence="2 3">
    <name type="scientific">Halopelagius longus</name>
    <dbReference type="NCBI Taxonomy" id="1236180"/>
    <lineage>
        <taxon>Archaea</taxon>
        <taxon>Methanobacteriati</taxon>
        <taxon>Methanobacteriota</taxon>
        <taxon>Stenosarchaea group</taxon>
        <taxon>Halobacteria</taxon>
        <taxon>Halobacteriales</taxon>
        <taxon>Haloferacaceae</taxon>
    </lineage>
</organism>
<protein>
    <submittedName>
        <fullName evidence="2">Uncharacterized protein</fullName>
    </submittedName>
</protein>
<dbReference type="OrthoDB" id="346396at2157"/>
<evidence type="ECO:0000313" key="1">
    <source>
        <dbReference type="EMBL" id="RDI70111.1"/>
    </source>
</evidence>
<dbReference type="EMBL" id="FNKQ01000004">
    <property type="protein sequence ID" value="SDR00048.1"/>
    <property type="molecule type" value="Genomic_DNA"/>
</dbReference>
<dbReference type="Proteomes" id="UP000199289">
    <property type="component" value="Unassembled WGS sequence"/>
</dbReference>
<reference evidence="1 4" key="3">
    <citation type="submission" date="2018-07" db="EMBL/GenBank/DDBJ databases">
        <title>Genome sequence of extremly halophilic archaeon Halopelagius longus strain BC12-B1.</title>
        <authorList>
            <person name="Zhang X."/>
        </authorList>
    </citation>
    <scope>NUCLEOTIDE SEQUENCE [LARGE SCALE GENOMIC DNA]</scope>
    <source>
        <strain evidence="1 4">BC12-B1</strain>
    </source>
</reference>
<evidence type="ECO:0000313" key="2">
    <source>
        <dbReference type="EMBL" id="SDR00048.1"/>
    </source>
</evidence>
<evidence type="ECO:0000313" key="3">
    <source>
        <dbReference type="Proteomes" id="UP000199289"/>
    </source>
</evidence>
<evidence type="ECO:0000313" key="4">
    <source>
        <dbReference type="Proteomes" id="UP000255421"/>
    </source>
</evidence>
<reference evidence="3" key="2">
    <citation type="submission" date="2016-10" db="EMBL/GenBank/DDBJ databases">
        <authorList>
            <person name="Varghese N."/>
            <person name="Submissions S."/>
        </authorList>
    </citation>
    <scope>NUCLEOTIDE SEQUENCE [LARGE SCALE GENOMIC DNA]</scope>
    <source>
        <strain evidence="3">CGMCC 1.12397</strain>
    </source>
</reference>
<accession>A0A1H1FGX4</accession>
<name>A0A1H1FGX4_9EURY</name>
<dbReference type="RefSeq" id="WP_092538708.1">
    <property type="nucleotide sequence ID" value="NZ_FNKQ01000004.1"/>
</dbReference>
<gene>
    <name evidence="1" type="ORF">DWB78_15920</name>
    <name evidence="2" type="ORF">SAMN05216278_3201</name>
</gene>
<dbReference type="AlphaFoldDB" id="A0A1H1FGX4"/>
<sequence>MTKESEALASAVEEFHEEVPHRYQVSLTMSMETRERVSEIRDELNDAVEDRRVTTNDAMRIALLAASRYHAVASGDVSEPEAVDEEQLLPLASVVRRVVEEDGLGPAASEG</sequence>
<dbReference type="EMBL" id="QQST01000002">
    <property type="protein sequence ID" value="RDI70111.1"/>
    <property type="molecule type" value="Genomic_DNA"/>
</dbReference>